<dbReference type="AlphaFoldDB" id="A0A9X1LUY0"/>
<dbReference type="EMBL" id="JAGTTN010000003">
    <property type="protein sequence ID" value="MCC2032539.1"/>
    <property type="molecule type" value="Genomic_DNA"/>
</dbReference>
<evidence type="ECO:0000313" key="6">
    <source>
        <dbReference type="Proteomes" id="UP001139354"/>
    </source>
</evidence>
<sequence length="413" mass="44221">MHVVMFGDQHAETLGGAQVSMRLQRRFLEKAGHTVTIVAPAVHGARGREIAPDAAYIDLASMPVTLDREYSMSWPGRRTDRRVDAALRGRPKADVVHIQADFWGAFIGYRFAARHGIPVVHTMHNRLDVGIEATTPFPKLVLRVLNAWQRWAIGTSAPGSDGWAYLRGLASGASAVTAPSTHFARRLEDHGVLPGVGSSRRPAHAAPRVDVIWNGIDDDVLDEVLASAPAARAPGRARFVWLGRMSPEKRLLPFLEAIAASGVDADVEVIGGGGQLRAAERLVARTAPRAAVRFAGRIPYAQTLRRIAAADAVVQTSIGFETQGMTIFEAASLGTPSIVSDPDLAAELGAGRWQVGVGTTPDPSVPALAEALRAAASDVDSGTAPVVDPTVRERFRQSSRTAAMIEIYRRVIA</sequence>
<evidence type="ECO:0000256" key="1">
    <source>
        <dbReference type="ARBA" id="ARBA00022676"/>
    </source>
</evidence>
<protein>
    <submittedName>
        <fullName evidence="5">Glycosyltransferase</fullName>
        <ecNumber evidence="5">2.4.-.-</ecNumber>
    </submittedName>
</protein>
<feature type="domain" description="Glycosyl transferase family 1" evidence="3">
    <location>
        <begin position="235"/>
        <end position="377"/>
    </location>
</feature>
<accession>A0A9X1LUY0</accession>
<dbReference type="Gene3D" id="3.40.50.2000">
    <property type="entry name" value="Glycogen Phosphorylase B"/>
    <property type="match status" value="2"/>
</dbReference>
<organism evidence="5 6">
    <name type="scientific">Microbacterium allomyrinae</name>
    <dbReference type="NCBI Taxonomy" id="2830666"/>
    <lineage>
        <taxon>Bacteria</taxon>
        <taxon>Bacillati</taxon>
        <taxon>Actinomycetota</taxon>
        <taxon>Actinomycetes</taxon>
        <taxon>Micrococcales</taxon>
        <taxon>Microbacteriaceae</taxon>
        <taxon>Microbacterium</taxon>
    </lineage>
</organism>
<dbReference type="SUPFAM" id="SSF53756">
    <property type="entry name" value="UDP-Glycosyltransferase/glycogen phosphorylase"/>
    <property type="match status" value="1"/>
</dbReference>
<reference evidence="5" key="1">
    <citation type="submission" date="2021-04" db="EMBL/GenBank/DDBJ databases">
        <title>Microbacterium tenobrionis sp. nov. and Microbacterium allomyrinae sp. nov., isolated from larvae of Tenobrio molitor and Allomyrina dichotoma, respectively.</title>
        <authorList>
            <person name="Lee S.D."/>
        </authorList>
    </citation>
    <scope>NUCLEOTIDE SEQUENCE</scope>
    <source>
        <strain evidence="5">BWT-G7</strain>
    </source>
</reference>
<dbReference type="InterPro" id="IPR050194">
    <property type="entry name" value="Glycosyltransferase_grp1"/>
</dbReference>
<dbReference type="InterPro" id="IPR028098">
    <property type="entry name" value="Glyco_trans_4-like_N"/>
</dbReference>
<dbReference type="EC" id="2.4.-.-" evidence="5"/>
<gene>
    <name evidence="5" type="ORF">KEC57_10155</name>
</gene>
<dbReference type="InterPro" id="IPR001296">
    <property type="entry name" value="Glyco_trans_1"/>
</dbReference>
<keyword evidence="2 5" id="KW-0808">Transferase</keyword>
<dbReference type="GO" id="GO:0016757">
    <property type="term" value="F:glycosyltransferase activity"/>
    <property type="evidence" value="ECO:0007669"/>
    <property type="project" value="UniProtKB-KW"/>
</dbReference>
<evidence type="ECO:0000256" key="2">
    <source>
        <dbReference type="ARBA" id="ARBA00022679"/>
    </source>
</evidence>
<dbReference type="Proteomes" id="UP001139354">
    <property type="component" value="Unassembled WGS sequence"/>
</dbReference>
<dbReference type="PANTHER" id="PTHR45947:SF13">
    <property type="entry name" value="TRANSFERASE"/>
    <property type="match status" value="1"/>
</dbReference>
<dbReference type="Pfam" id="PF13439">
    <property type="entry name" value="Glyco_transf_4"/>
    <property type="match status" value="1"/>
</dbReference>
<dbReference type="Pfam" id="PF00534">
    <property type="entry name" value="Glycos_transf_1"/>
    <property type="match status" value="1"/>
</dbReference>
<keyword evidence="6" id="KW-1185">Reference proteome</keyword>
<evidence type="ECO:0000259" key="3">
    <source>
        <dbReference type="Pfam" id="PF00534"/>
    </source>
</evidence>
<name>A0A9X1LUY0_9MICO</name>
<proteinExistence type="predicted"/>
<dbReference type="GO" id="GO:1901137">
    <property type="term" value="P:carbohydrate derivative biosynthetic process"/>
    <property type="evidence" value="ECO:0007669"/>
    <property type="project" value="UniProtKB-ARBA"/>
</dbReference>
<evidence type="ECO:0000313" key="5">
    <source>
        <dbReference type="EMBL" id="MCC2032539.1"/>
    </source>
</evidence>
<dbReference type="PANTHER" id="PTHR45947">
    <property type="entry name" value="SULFOQUINOVOSYL TRANSFERASE SQD2"/>
    <property type="match status" value="1"/>
</dbReference>
<keyword evidence="1 5" id="KW-0328">Glycosyltransferase</keyword>
<evidence type="ECO:0000259" key="4">
    <source>
        <dbReference type="Pfam" id="PF13439"/>
    </source>
</evidence>
<comment type="caution">
    <text evidence="5">The sequence shown here is derived from an EMBL/GenBank/DDBJ whole genome shotgun (WGS) entry which is preliminary data.</text>
</comment>
<feature type="domain" description="Glycosyltransferase subfamily 4-like N-terminal" evidence="4">
    <location>
        <begin position="15"/>
        <end position="218"/>
    </location>
</feature>
<dbReference type="RefSeq" id="WP_229384511.1">
    <property type="nucleotide sequence ID" value="NZ_JAGTTN010000003.1"/>
</dbReference>